<accession>A0A139R3J9</accession>
<name>A0A139R3J9_9STRE</name>
<dbReference type="Proteomes" id="UP000071927">
    <property type="component" value="Unassembled WGS sequence"/>
</dbReference>
<evidence type="ECO:0000313" key="5">
    <source>
        <dbReference type="Proteomes" id="UP000071927"/>
    </source>
</evidence>
<protein>
    <submittedName>
        <fullName evidence="3">Uncharacterized protein</fullName>
    </submittedName>
</protein>
<sequence length="47" mass="5599">MLFEFLSEIVYRLVKGTLSLIAWYFEMFSEHSFITLTVTIIILRNVL</sequence>
<keyword evidence="1" id="KW-0812">Transmembrane</keyword>
<evidence type="ECO:0000313" key="2">
    <source>
        <dbReference type="EMBL" id="KXT67241.1"/>
    </source>
</evidence>
<evidence type="ECO:0000313" key="4">
    <source>
        <dbReference type="Proteomes" id="UP000070198"/>
    </source>
</evidence>
<proteinExistence type="predicted"/>
<dbReference type="EMBL" id="LQXV01000164">
    <property type="protein sequence ID" value="KXU09195.1"/>
    <property type="molecule type" value="Genomic_DNA"/>
</dbReference>
<feature type="transmembrane region" description="Helical" evidence="1">
    <location>
        <begin position="20"/>
        <end position="43"/>
    </location>
</feature>
<evidence type="ECO:0000313" key="3">
    <source>
        <dbReference type="EMBL" id="KXU09195.1"/>
    </source>
</evidence>
<comment type="caution">
    <text evidence="3">The sequence shown here is derived from an EMBL/GenBank/DDBJ whole genome shotgun (WGS) entry which is preliminary data.</text>
</comment>
<dbReference type="AlphaFoldDB" id="A0A139R3J9"/>
<evidence type="ECO:0000256" key="1">
    <source>
        <dbReference type="SAM" id="Phobius"/>
    </source>
</evidence>
<reference evidence="4 5" key="1">
    <citation type="submission" date="2016-01" db="EMBL/GenBank/DDBJ databases">
        <title>Highly variable Streptococcus oralis are common among viridans streptococci isolated from primates.</title>
        <authorList>
            <person name="Denapaite D."/>
            <person name="Rieger M."/>
            <person name="Koendgen S."/>
            <person name="Brueckner R."/>
            <person name="Ochigava I."/>
            <person name="Kappeler P."/>
            <person name="Maetz-Rensing K."/>
            <person name="Leendertz F."/>
            <person name="Hakenbeck R."/>
        </authorList>
    </citation>
    <scope>NUCLEOTIDE SEQUENCE [LARGE SCALE GENOMIC DNA]</scope>
    <source>
        <strain evidence="2 4">DD02</strain>
        <strain evidence="3 5">DD03</strain>
    </source>
</reference>
<dbReference type="Proteomes" id="UP000070198">
    <property type="component" value="Unassembled WGS sequence"/>
</dbReference>
<keyword evidence="1" id="KW-1133">Transmembrane helix</keyword>
<keyword evidence="1" id="KW-0472">Membrane</keyword>
<gene>
    <name evidence="2" type="ORF">SGADD02_01471</name>
    <name evidence="3" type="ORF">SGADD03_00979</name>
</gene>
<organism evidence="3 5">
    <name type="scientific">Streptococcus gallolyticus</name>
    <dbReference type="NCBI Taxonomy" id="315405"/>
    <lineage>
        <taxon>Bacteria</taxon>
        <taxon>Bacillati</taxon>
        <taxon>Bacillota</taxon>
        <taxon>Bacilli</taxon>
        <taxon>Lactobacillales</taxon>
        <taxon>Streptococcaceae</taxon>
        <taxon>Streptococcus</taxon>
    </lineage>
</organism>
<dbReference type="EMBL" id="LQOF01000302">
    <property type="protein sequence ID" value="KXT67241.1"/>
    <property type="molecule type" value="Genomic_DNA"/>
</dbReference>
<dbReference type="PATRIC" id="fig|315405.11.peg.1731"/>